<dbReference type="CDD" id="cd03025">
    <property type="entry name" value="DsbA_FrnE_like"/>
    <property type="match status" value="1"/>
</dbReference>
<dbReference type="RefSeq" id="WP_235894665.1">
    <property type="nucleotide sequence ID" value="NZ_FAOO01000003.1"/>
</dbReference>
<keyword evidence="3" id="KW-1185">Reference proteome</keyword>
<dbReference type="Gene3D" id="3.40.30.10">
    <property type="entry name" value="Glutaredoxin"/>
    <property type="match status" value="1"/>
</dbReference>
<proteinExistence type="predicted"/>
<dbReference type="EMBL" id="FAOO01000003">
    <property type="protein sequence ID" value="CUU02427.1"/>
    <property type="molecule type" value="Genomic_DNA"/>
</dbReference>
<accession>A0A0S4MV41</accession>
<gene>
    <name evidence="2" type="ORF">JGI1_00486</name>
</gene>
<dbReference type="Pfam" id="PF01323">
    <property type="entry name" value="DSBA"/>
    <property type="match status" value="1"/>
</dbReference>
<dbReference type="STRING" id="1643428.GCA_001442855_00472"/>
<dbReference type="InterPro" id="IPR036249">
    <property type="entry name" value="Thioredoxin-like_sf"/>
</dbReference>
<dbReference type="AlphaFoldDB" id="A0A0S4MV41"/>
<protein>
    <submittedName>
        <fullName evidence="2">Predicted dithiol-disulfide isomerase, DsbA family</fullName>
    </submittedName>
</protein>
<evidence type="ECO:0000313" key="2">
    <source>
        <dbReference type="EMBL" id="CUU02427.1"/>
    </source>
</evidence>
<feature type="domain" description="DSBA-like thioredoxin" evidence="1">
    <location>
        <begin position="4"/>
        <end position="201"/>
    </location>
</feature>
<evidence type="ECO:0000313" key="3">
    <source>
        <dbReference type="Proteomes" id="UP000320623"/>
    </source>
</evidence>
<organism evidence="2 3">
    <name type="scientific">Candidatus Thermokryptus mobilis</name>
    <dbReference type="NCBI Taxonomy" id="1643428"/>
    <lineage>
        <taxon>Bacteria</taxon>
        <taxon>Pseudomonadati</taxon>
        <taxon>Candidatus Kryptoniota</taxon>
        <taxon>Candidatus Thermokryptus</taxon>
    </lineage>
</organism>
<dbReference type="SUPFAM" id="SSF52833">
    <property type="entry name" value="Thioredoxin-like"/>
    <property type="match status" value="1"/>
</dbReference>
<sequence length="217" mass="25042">MKIQIEFFHDVLCAWCFAISPRVHRLAQENPDVEIIHRSFALAPNPDAIAQIFGSKENGKREILNHWRMANENDDEHRINADLMEQREFDYPYSIPGLLACKASELQGGQEMHWKMFDRIQKAHLVECLNIADFNVLKKCAEDIGLDVEKWEEDYNSETVFRNLAYDIEIAKHYGINGVPALVANGRYGIIGAHKYETLERWLNKVRSELEKQANGG</sequence>
<name>A0A0S4MV41_9BACT</name>
<evidence type="ECO:0000259" key="1">
    <source>
        <dbReference type="Pfam" id="PF01323"/>
    </source>
</evidence>
<dbReference type="GO" id="GO:0016853">
    <property type="term" value="F:isomerase activity"/>
    <property type="evidence" value="ECO:0007669"/>
    <property type="project" value="UniProtKB-KW"/>
</dbReference>
<dbReference type="GO" id="GO:0016491">
    <property type="term" value="F:oxidoreductase activity"/>
    <property type="evidence" value="ECO:0007669"/>
    <property type="project" value="InterPro"/>
</dbReference>
<dbReference type="InterPro" id="IPR001853">
    <property type="entry name" value="DSBA-like_thioredoxin_dom"/>
</dbReference>
<dbReference type="PANTHER" id="PTHR13887">
    <property type="entry name" value="GLUTATHIONE S-TRANSFERASE KAPPA"/>
    <property type="match status" value="1"/>
</dbReference>
<keyword evidence="2" id="KW-0413">Isomerase</keyword>
<reference evidence="3" key="1">
    <citation type="submission" date="2015-11" db="EMBL/GenBank/DDBJ databases">
        <authorList>
            <person name="Varghese N."/>
        </authorList>
    </citation>
    <scope>NUCLEOTIDE SEQUENCE [LARGE SCALE GENOMIC DNA]</scope>
</reference>
<dbReference type="Proteomes" id="UP000320623">
    <property type="component" value="Unassembled WGS sequence"/>
</dbReference>